<feature type="transmembrane region" description="Helical" evidence="11">
    <location>
        <begin position="290"/>
        <end position="310"/>
    </location>
</feature>
<keyword evidence="5 10" id="KW-0297">G-protein coupled receptor</keyword>
<dbReference type="PROSITE" id="PS00237">
    <property type="entry name" value="G_PROTEIN_RECEP_F1_1"/>
    <property type="match status" value="1"/>
</dbReference>
<dbReference type="Gene3D" id="1.20.1070.10">
    <property type="entry name" value="Rhodopsin 7-helix transmembrane proteins"/>
    <property type="match status" value="1"/>
</dbReference>
<evidence type="ECO:0000256" key="1">
    <source>
        <dbReference type="ARBA" id="ARBA00004651"/>
    </source>
</evidence>
<dbReference type="SUPFAM" id="SSF81321">
    <property type="entry name" value="Family A G protein-coupled receptor-like"/>
    <property type="match status" value="1"/>
</dbReference>
<accession>A0A6P8HST1</accession>
<evidence type="ECO:0000313" key="17">
    <source>
        <dbReference type="RefSeq" id="XP_031559447.1"/>
    </source>
</evidence>
<dbReference type="PROSITE" id="PS50262">
    <property type="entry name" value="G_PROTEIN_RECEP_F1_2"/>
    <property type="match status" value="1"/>
</dbReference>
<evidence type="ECO:0000256" key="6">
    <source>
        <dbReference type="ARBA" id="ARBA00023136"/>
    </source>
</evidence>
<dbReference type="KEGG" id="aten:116295683"/>
<dbReference type="RefSeq" id="XP_031559445.1">
    <property type="nucleotide sequence ID" value="XM_031703585.1"/>
</dbReference>
<keyword evidence="3 10" id="KW-0812">Transmembrane</keyword>
<dbReference type="SMART" id="SM01381">
    <property type="entry name" value="7TM_GPCR_Srsx"/>
    <property type="match status" value="1"/>
</dbReference>
<sequence>MNASIVNCSMIQGLLNCSDHNKSLHREEDEEDHEMYFGFSADQDVFPIVLTALIIIINTFVLVLVYKRKALRTVTNYVLCSLAVSDLLTGLFSIPIYLACNIIRKPEICFWSEIMLRLTSISTVLHLLMVTMDRYLAIIYSLRYHSLVTKKRAVLVLSVIWCVSLFVALIQLAWTTPGMSVDKRPEDIKDKEIPYDLLSIVVFFAVPLLVMLITYSCIFFEVLRQSRNIKKNSVPGYMENRRQDRHEWKAAIMFVIMVVVFVVCWLPFFIIRIQHNFSNAFFVLPDVAEYILIMLRFLTSFINPCLYIFGKHDFRKALSKVFGFKRRPSRSETTRSSLLKTTEM</sequence>
<dbReference type="RefSeq" id="XP_031559443.1">
    <property type="nucleotide sequence ID" value="XM_031703583.1"/>
</dbReference>
<reference evidence="14 15" key="1">
    <citation type="submission" date="2025-04" db="UniProtKB">
        <authorList>
            <consortium name="RefSeq"/>
        </authorList>
    </citation>
    <scope>IDENTIFICATION</scope>
    <source>
        <tissue evidence="14 15">Tentacle</tissue>
    </source>
</reference>
<evidence type="ECO:0000313" key="13">
    <source>
        <dbReference type="Proteomes" id="UP000515163"/>
    </source>
</evidence>
<name>A0A6P8HST1_ACTTE</name>
<comment type="subcellular location">
    <subcellularLocation>
        <location evidence="1">Cell membrane</location>
        <topology evidence="1">Multi-pass membrane protein</topology>
    </subcellularLocation>
</comment>
<dbReference type="GeneID" id="116295683"/>
<evidence type="ECO:0000256" key="11">
    <source>
        <dbReference type="SAM" id="Phobius"/>
    </source>
</evidence>
<keyword evidence="2" id="KW-1003">Cell membrane</keyword>
<dbReference type="InterPro" id="IPR017452">
    <property type="entry name" value="GPCR_Rhodpsn_7TM"/>
</dbReference>
<dbReference type="Proteomes" id="UP000515163">
    <property type="component" value="Unplaced"/>
</dbReference>
<dbReference type="InterPro" id="IPR000276">
    <property type="entry name" value="GPCR_Rhodpsn"/>
</dbReference>
<feature type="transmembrane region" description="Helical" evidence="11">
    <location>
        <begin position="110"/>
        <end position="132"/>
    </location>
</feature>
<dbReference type="PANTHER" id="PTHR24246">
    <property type="entry name" value="OLFACTORY RECEPTOR AND ADENOSINE RECEPTOR"/>
    <property type="match status" value="1"/>
</dbReference>
<feature type="transmembrane region" description="Helical" evidence="11">
    <location>
        <begin position="250"/>
        <end position="270"/>
    </location>
</feature>
<evidence type="ECO:0000256" key="7">
    <source>
        <dbReference type="ARBA" id="ARBA00023170"/>
    </source>
</evidence>
<feature type="domain" description="G-protein coupled receptors family 1 profile" evidence="12">
    <location>
        <begin position="57"/>
        <end position="307"/>
    </location>
</feature>
<dbReference type="Pfam" id="PF00001">
    <property type="entry name" value="7tm_1"/>
    <property type="match status" value="1"/>
</dbReference>
<dbReference type="CDD" id="cd00637">
    <property type="entry name" value="7tm_classA_rhodopsin-like"/>
    <property type="match status" value="1"/>
</dbReference>
<gene>
    <name evidence="14 15 16 17" type="primary">LOC116295683</name>
</gene>
<dbReference type="GO" id="GO:0004930">
    <property type="term" value="F:G protein-coupled receptor activity"/>
    <property type="evidence" value="ECO:0007669"/>
    <property type="project" value="UniProtKB-KW"/>
</dbReference>
<feature type="transmembrane region" description="Helical" evidence="11">
    <location>
        <begin position="153"/>
        <end position="174"/>
    </location>
</feature>
<evidence type="ECO:0000256" key="8">
    <source>
        <dbReference type="ARBA" id="ARBA00023180"/>
    </source>
</evidence>
<organism evidence="13 15">
    <name type="scientific">Actinia tenebrosa</name>
    <name type="common">Australian red waratah sea anemone</name>
    <dbReference type="NCBI Taxonomy" id="6105"/>
    <lineage>
        <taxon>Eukaryota</taxon>
        <taxon>Metazoa</taxon>
        <taxon>Cnidaria</taxon>
        <taxon>Anthozoa</taxon>
        <taxon>Hexacorallia</taxon>
        <taxon>Actiniaria</taxon>
        <taxon>Actiniidae</taxon>
        <taxon>Actinia</taxon>
    </lineage>
</organism>
<feature type="transmembrane region" description="Helical" evidence="11">
    <location>
        <begin position="197"/>
        <end position="223"/>
    </location>
</feature>
<dbReference type="RefSeq" id="XP_031559444.1">
    <property type="nucleotide sequence ID" value="XM_031703584.1"/>
</dbReference>
<feature type="transmembrane region" description="Helical" evidence="11">
    <location>
        <begin position="77"/>
        <end position="98"/>
    </location>
</feature>
<dbReference type="GO" id="GO:0005886">
    <property type="term" value="C:plasma membrane"/>
    <property type="evidence" value="ECO:0007669"/>
    <property type="project" value="UniProtKB-SubCell"/>
</dbReference>
<keyword evidence="8" id="KW-0325">Glycoprotein</keyword>
<protein>
    <submittedName>
        <fullName evidence="14 15">5-hydroxytryptamine receptor-like</fullName>
    </submittedName>
</protein>
<comment type="similarity">
    <text evidence="10">Belongs to the G-protein coupled receptor 1 family.</text>
</comment>
<evidence type="ECO:0000256" key="10">
    <source>
        <dbReference type="RuleBase" id="RU000688"/>
    </source>
</evidence>
<dbReference type="RefSeq" id="XP_031559447.1">
    <property type="nucleotide sequence ID" value="XM_031703587.1"/>
</dbReference>
<evidence type="ECO:0000256" key="4">
    <source>
        <dbReference type="ARBA" id="ARBA00022989"/>
    </source>
</evidence>
<evidence type="ECO:0000313" key="14">
    <source>
        <dbReference type="RefSeq" id="XP_031559443.1"/>
    </source>
</evidence>
<dbReference type="PRINTS" id="PR00237">
    <property type="entry name" value="GPCRRHODOPSN"/>
</dbReference>
<evidence type="ECO:0000256" key="3">
    <source>
        <dbReference type="ARBA" id="ARBA00022692"/>
    </source>
</evidence>
<feature type="transmembrane region" description="Helical" evidence="11">
    <location>
        <begin position="45"/>
        <end position="65"/>
    </location>
</feature>
<evidence type="ECO:0000259" key="12">
    <source>
        <dbReference type="PROSITE" id="PS50262"/>
    </source>
</evidence>
<evidence type="ECO:0000313" key="15">
    <source>
        <dbReference type="RefSeq" id="XP_031559444.1"/>
    </source>
</evidence>
<keyword evidence="7 10" id="KW-0675">Receptor</keyword>
<keyword evidence="9 10" id="KW-0807">Transducer</keyword>
<evidence type="ECO:0000256" key="9">
    <source>
        <dbReference type="ARBA" id="ARBA00023224"/>
    </source>
</evidence>
<evidence type="ECO:0000256" key="2">
    <source>
        <dbReference type="ARBA" id="ARBA00022475"/>
    </source>
</evidence>
<dbReference type="PANTHER" id="PTHR24246:SF27">
    <property type="entry name" value="ADENOSINE RECEPTOR, ISOFORM A"/>
    <property type="match status" value="1"/>
</dbReference>
<keyword evidence="4 11" id="KW-1133">Transmembrane helix</keyword>
<keyword evidence="6 11" id="KW-0472">Membrane</keyword>
<proteinExistence type="inferred from homology"/>
<dbReference type="AlphaFoldDB" id="A0A6P8HST1"/>
<evidence type="ECO:0000313" key="16">
    <source>
        <dbReference type="RefSeq" id="XP_031559445.1"/>
    </source>
</evidence>
<dbReference type="OrthoDB" id="5965002at2759"/>
<keyword evidence="13" id="KW-1185">Reference proteome</keyword>
<evidence type="ECO:0000256" key="5">
    <source>
        <dbReference type="ARBA" id="ARBA00023040"/>
    </source>
</evidence>